<dbReference type="EMBL" id="CP071872">
    <property type="protein sequence ID" value="UNM14556.1"/>
    <property type="molecule type" value="Genomic_DNA"/>
</dbReference>
<protein>
    <submittedName>
        <fullName evidence="1">Uncharacterized protein</fullName>
    </submittedName>
</protein>
<organism evidence="1 2">
    <name type="scientific">Streptomyces formicae</name>
    <dbReference type="NCBI Taxonomy" id="1616117"/>
    <lineage>
        <taxon>Bacteria</taxon>
        <taxon>Bacillati</taxon>
        <taxon>Actinomycetota</taxon>
        <taxon>Actinomycetes</taxon>
        <taxon>Kitasatosporales</taxon>
        <taxon>Streptomycetaceae</taxon>
        <taxon>Streptomyces</taxon>
    </lineage>
</organism>
<keyword evidence="2" id="KW-1185">Reference proteome</keyword>
<gene>
    <name evidence="1" type="ORF">J4032_26580</name>
</gene>
<dbReference type="Proteomes" id="UP000828924">
    <property type="component" value="Chromosome"/>
</dbReference>
<evidence type="ECO:0000313" key="1">
    <source>
        <dbReference type="EMBL" id="UNM14556.1"/>
    </source>
</evidence>
<reference evidence="1 2" key="1">
    <citation type="submission" date="2021-03" db="EMBL/GenBank/DDBJ databases">
        <title>Complete genome of Streptomyces formicae strain 1H-GS9 (DSM 100524).</title>
        <authorList>
            <person name="Atanasov K.E."/>
            <person name="Altabella T."/>
            <person name="Ferrer A."/>
        </authorList>
    </citation>
    <scope>NUCLEOTIDE SEQUENCE [LARGE SCALE GENOMIC DNA]</scope>
    <source>
        <strain evidence="1 2">1H-GS9</strain>
    </source>
</reference>
<accession>A0ABY3WVP7</accession>
<evidence type="ECO:0000313" key="2">
    <source>
        <dbReference type="Proteomes" id="UP000828924"/>
    </source>
</evidence>
<proteinExistence type="predicted"/>
<name>A0ABY3WVP7_9ACTN</name>
<sequence length="42" mass="4613">MIQCCDAGRAGREHGIWGGAGEADRDALGLAPRGWRKSRFRQ</sequence>